<feature type="compositionally biased region" description="Basic and acidic residues" evidence="1">
    <location>
        <begin position="180"/>
        <end position="194"/>
    </location>
</feature>
<dbReference type="Proteomes" id="UP000825890">
    <property type="component" value="Unassembled WGS sequence"/>
</dbReference>
<name>A0A9P3CCX4_9PEZI</name>
<evidence type="ECO:0000256" key="1">
    <source>
        <dbReference type="SAM" id="MobiDB-lite"/>
    </source>
</evidence>
<evidence type="ECO:0000313" key="3">
    <source>
        <dbReference type="Proteomes" id="UP000825890"/>
    </source>
</evidence>
<sequence>MAPKSLSPTNPSPSPAHRARCLNTIANFIPAFFLPESAEDPNFTYPHNLLVCLGHPEPKAIVVFCSAAQFKGYAVTNSPTLSGNGTTGDGTKAQDAEEVSTAVSLNGVKYDILWKETRVPSEEYELDEERFWTELFDKNGNVKAKHVFFANLEELEEQERVEGEKAVARKEKKRAKKERRAAEKGEKKVVEEEK</sequence>
<reference evidence="2 3" key="1">
    <citation type="submission" date="2021-01" db="EMBL/GenBank/DDBJ databases">
        <title>Cercospora kikuchii MAFF 305040 whole genome shotgun sequence.</title>
        <authorList>
            <person name="Kashiwa T."/>
            <person name="Suzuki T."/>
        </authorList>
    </citation>
    <scope>NUCLEOTIDE SEQUENCE [LARGE SCALE GENOMIC DNA]</scope>
    <source>
        <strain evidence="2 3">MAFF 305040</strain>
    </source>
</reference>
<dbReference type="RefSeq" id="XP_044655419.1">
    <property type="nucleotide sequence ID" value="XM_044799484.1"/>
</dbReference>
<accession>A0A9P3CCX4</accession>
<protein>
    <submittedName>
        <fullName evidence="2">Uncharacterized protein</fullName>
    </submittedName>
</protein>
<dbReference type="OrthoDB" id="3643205at2759"/>
<dbReference type="EMBL" id="BOLY01000002">
    <property type="protein sequence ID" value="GIZ40932.1"/>
    <property type="molecule type" value="Genomic_DNA"/>
</dbReference>
<feature type="compositionally biased region" description="Basic residues" evidence="1">
    <location>
        <begin position="170"/>
        <end position="179"/>
    </location>
</feature>
<dbReference type="AlphaFoldDB" id="A0A9P3CCX4"/>
<keyword evidence="3" id="KW-1185">Reference proteome</keyword>
<evidence type="ECO:0000313" key="2">
    <source>
        <dbReference type="EMBL" id="GIZ40932.1"/>
    </source>
</evidence>
<organism evidence="2 3">
    <name type="scientific">Cercospora kikuchii</name>
    <dbReference type="NCBI Taxonomy" id="84275"/>
    <lineage>
        <taxon>Eukaryota</taxon>
        <taxon>Fungi</taxon>
        <taxon>Dikarya</taxon>
        <taxon>Ascomycota</taxon>
        <taxon>Pezizomycotina</taxon>
        <taxon>Dothideomycetes</taxon>
        <taxon>Dothideomycetidae</taxon>
        <taxon>Mycosphaerellales</taxon>
        <taxon>Mycosphaerellaceae</taxon>
        <taxon>Cercospora</taxon>
    </lineage>
</organism>
<proteinExistence type="predicted"/>
<feature type="region of interest" description="Disordered" evidence="1">
    <location>
        <begin position="160"/>
        <end position="194"/>
    </location>
</feature>
<dbReference type="GeneID" id="68289827"/>
<gene>
    <name evidence="2" type="ORF">CKM354_000425200</name>
</gene>
<comment type="caution">
    <text evidence="2">The sequence shown here is derived from an EMBL/GenBank/DDBJ whole genome shotgun (WGS) entry which is preliminary data.</text>
</comment>
<feature type="compositionally biased region" description="Basic and acidic residues" evidence="1">
    <location>
        <begin position="160"/>
        <end position="169"/>
    </location>
</feature>